<proteinExistence type="predicted"/>
<reference evidence="2 3" key="1">
    <citation type="submission" date="2016-06" db="EMBL/GenBank/DDBJ databases">
        <title>Genome sequence of Clostridium acetireducens DSM 10703.</title>
        <authorList>
            <person name="Poehlein A."/>
            <person name="Fluechter S."/>
            <person name="Duerre P."/>
            <person name="Daniel R."/>
        </authorList>
    </citation>
    <scope>NUCLEOTIDE SEQUENCE [LARGE SCALE GENOMIC DNA]</scope>
    <source>
        <strain evidence="2 3">DSM 10703</strain>
    </source>
</reference>
<dbReference type="Gene3D" id="2.120.10.30">
    <property type="entry name" value="TolB, C-terminal domain"/>
    <property type="match status" value="1"/>
</dbReference>
<gene>
    <name evidence="2" type="ORF">CLOACE_15990</name>
</gene>
<keyword evidence="3" id="KW-1185">Reference proteome</keyword>
<evidence type="ECO:0000313" key="2">
    <source>
        <dbReference type="EMBL" id="OFI05593.1"/>
    </source>
</evidence>
<dbReference type="InterPro" id="IPR011041">
    <property type="entry name" value="Quinoprot_gluc/sorb_DH_b-prop"/>
</dbReference>
<evidence type="ECO:0000256" key="1">
    <source>
        <dbReference type="SAM" id="Phobius"/>
    </source>
</evidence>
<dbReference type="InterPro" id="IPR011042">
    <property type="entry name" value="6-blade_b-propeller_TolB-like"/>
</dbReference>
<accession>A0A1E8EXQ3</accession>
<protein>
    <recommendedName>
        <fullName evidence="4">Glucose / sorbosone dehydrogenase</fullName>
    </recommendedName>
</protein>
<keyword evidence="1" id="KW-1133">Transmembrane helix</keyword>
<feature type="transmembrane region" description="Helical" evidence="1">
    <location>
        <begin position="414"/>
        <end position="435"/>
    </location>
</feature>
<dbReference type="RefSeq" id="WP_070110573.1">
    <property type="nucleotide sequence ID" value="NZ_LZFO01000023.1"/>
</dbReference>
<organism evidence="2 3">
    <name type="scientific">Clostridium acetireducens DSM 10703</name>
    <dbReference type="NCBI Taxonomy" id="1121290"/>
    <lineage>
        <taxon>Bacteria</taxon>
        <taxon>Bacillati</taxon>
        <taxon>Bacillota</taxon>
        <taxon>Clostridia</taxon>
        <taxon>Eubacteriales</taxon>
        <taxon>Clostridiaceae</taxon>
        <taxon>Clostridium</taxon>
    </lineage>
</organism>
<comment type="caution">
    <text evidence="2">The sequence shown here is derived from an EMBL/GenBank/DDBJ whole genome shotgun (WGS) entry which is preliminary data.</text>
</comment>
<dbReference type="SUPFAM" id="SSF50952">
    <property type="entry name" value="Soluble quinoprotein glucose dehydrogenase"/>
    <property type="match status" value="1"/>
</dbReference>
<dbReference type="PATRIC" id="fig|1121290.3.peg.1586"/>
<evidence type="ECO:0000313" key="3">
    <source>
        <dbReference type="Proteomes" id="UP000175744"/>
    </source>
</evidence>
<evidence type="ECO:0008006" key="4">
    <source>
        <dbReference type="Google" id="ProtNLM"/>
    </source>
</evidence>
<name>A0A1E8EXQ3_9CLOT</name>
<keyword evidence="1" id="KW-0812">Transmembrane</keyword>
<sequence>MKKITKIIKIILTVFFIVICSVFLKKQYYNNYNINIKDNHIKWNIVYKGLKYATDFCTDSYGNYYISYPNRIQYIDKNGKSYDVIKDNNLNIMSIDYYKNYVFYSSKNSIYRYNINSKESKEIISNIPNFGDYKNVIVKVNDNNLFISIGSVTNSGVVGKDNTWLEEYAYGHDIPPKDVVLNGINYDKGKTGGFSTYKTKSIKGQVIPGHFLGNSSVICYSLQQNTFNTFAWGIRNVTDFDFNSKKQLIASIGGMEDRGARPVKGDSDYIYFIEKGVWYGWPDFSGGDPVNSPRFKGKNDTVISFMLKSHPNNNPPAPLYRHSRCSSINKLAIDKSGKIGKKDSIYFYDVYENSIYEFNECGIIKKILSFDNKSKIESMMFVDGKLIALDSNTGYLIAMSNNILKNTKNIRFSLRYIVLVILLIFIVVILMLRFITKSKQ</sequence>
<dbReference type="Proteomes" id="UP000175744">
    <property type="component" value="Unassembled WGS sequence"/>
</dbReference>
<feature type="transmembrane region" description="Helical" evidence="1">
    <location>
        <begin position="7"/>
        <end position="24"/>
    </location>
</feature>
<dbReference type="EMBL" id="LZFO01000023">
    <property type="protein sequence ID" value="OFI05593.1"/>
    <property type="molecule type" value="Genomic_DNA"/>
</dbReference>
<dbReference type="AlphaFoldDB" id="A0A1E8EXQ3"/>
<dbReference type="OrthoDB" id="9770043at2"/>
<dbReference type="STRING" id="1121290.CLAOCE_15990"/>
<keyword evidence="1" id="KW-0472">Membrane</keyword>